<dbReference type="Pfam" id="PF02515">
    <property type="entry name" value="CoA_transf_3"/>
    <property type="match status" value="1"/>
</dbReference>
<dbReference type="InterPro" id="IPR003673">
    <property type="entry name" value="CoA-Trfase_fam_III"/>
</dbReference>
<dbReference type="SUPFAM" id="SSF89796">
    <property type="entry name" value="CoA-transferase family III (CaiB/BaiF)"/>
    <property type="match status" value="1"/>
</dbReference>
<dbReference type="Proteomes" id="UP000467379">
    <property type="component" value="Plasmid pJCM12687"/>
</dbReference>
<dbReference type="PANTHER" id="PTHR48228:SF5">
    <property type="entry name" value="ALPHA-METHYLACYL-COA RACEMASE"/>
    <property type="match status" value="1"/>
</dbReference>
<sequence length="400" mass="43774">MQERERSWQLTKYEQLLKKHRDTGLQHEGALGVTPGPLAGLRIVELAGIGPGPHAAMLLADLGADVVRIERPSYREQLDSPDAPQPMMRGRRRMLVDLKDSAGRADVLRLVQVADVLLEGFRPGVAERLGLGPADCHAGNPRLVYARMTGWGQEGPLALRAGHDINYLSLTGVLHAIGRAKERPVPPLNLIGDFGGGSMLLVIGILAALWETQRSGSGQVIDAAMIDGASLLAQMVWGLLPLGQWKDERESNLLDGYAPFYDTYECADGGFVAVGAIEPQFYRALIDGLGIDAATLPDQLDRQHWPETKARFANVFASRPREHWERLFAGTDACVTPVLSFGEVCNHPHIAARETVAKRTGVVQAMPAPRFSRTRTELPELDGKWCDLDQILAGWEEDHG</sequence>
<proteinExistence type="predicted"/>
<protein>
    <submittedName>
        <fullName evidence="1">Alpha-methylacyl-CoA racemase</fullName>
    </submittedName>
</protein>
<accession>A0ABN6BIV4</accession>
<dbReference type="InterPro" id="IPR044855">
    <property type="entry name" value="CoA-Trfase_III_dom3_sf"/>
</dbReference>
<dbReference type="Gene3D" id="3.40.50.10540">
    <property type="entry name" value="Crotonobetainyl-coa:carnitine coa-transferase, domain 1"/>
    <property type="match status" value="1"/>
</dbReference>
<dbReference type="EMBL" id="AP022607">
    <property type="protein sequence ID" value="BBZ15618.1"/>
    <property type="molecule type" value="Genomic_DNA"/>
</dbReference>
<dbReference type="InterPro" id="IPR023606">
    <property type="entry name" value="CoA-Trfase_III_dom_1_sf"/>
</dbReference>
<keyword evidence="2" id="KW-1185">Reference proteome</keyword>
<evidence type="ECO:0000313" key="1">
    <source>
        <dbReference type="EMBL" id="BBZ15618.1"/>
    </source>
</evidence>
<geneLocation type="plasmid" evidence="1 2">
    <name>pJCM12687</name>
</geneLocation>
<keyword evidence="1" id="KW-0614">Plasmid</keyword>
<dbReference type="InterPro" id="IPR050509">
    <property type="entry name" value="CoA-transferase_III"/>
</dbReference>
<name>A0ABN6BIV4_9MYCO</name>
<reference evidence="1 2" key="1">
    <citation type="journal article" date="2019" name="Emerg. Microbes Infect.">
        <title>Comprehensive subspecies identification of 175 nontuberculous mycobacteria species based on 7547 genomic profiles.</title>
        <authorList>
            <person name="Matsumoto Y."/>
            <person name="Kinjo T."/>
            <person name="Motooka D."/>
            <person name="Nabeya D."/>
            <person name="Jung N."/>
            <person name="Uechi K."/>
            <person name="Horii T."/>
            <person name="Iida T."/>
            <person name="Fujita J."/>
            <person name="Nakamura S."/>
        </authorList>
    </citation>
    <scope>NUCLEOTIDE SEQUENCE [LARGE SCALE GENOMIC DNA]</scope>
    <source>
        <strain evidence="1 2">JCM 12687</strain>
        <plasmid evidence="1">pJCM12687</plasmid>
    </source>
</reference>
<evidence type="ECO:0000313" key="2">
    <source>
        <dbReference type="Proteomes" id="UP000467379"/>
    </source>
</evidence>
<dbReference type="PANTHER" id="PTHR48228">
    <property type="entry name" value="SUCCINYL-COA--D-CITRAMALATE COA-TRANSFERASE"/>
    <property type="match status" value="1"/>
</dbReference>
<organism evidence="1 2">
    <name type="scientific">Mycobacterium branderi</name>
    <dbReference type="NCBI Taxonomy" id="43348"/>
    <lineage>
        <taxon>Bacteria</taxon>
        <taxon>Bacillati</taxon>
        <taxon>Actinomycetota</taxon>
        <taxon>Actinomycetes</taxon>
        <taxon>Mycobacteriales</taxon>
        <taxon>Mycobacteriaceae</taxon>
        <taxon>Mycobacterium</taxon>
    </lineage>
</organism>
<gene>
    <name evidence="1" type="primary">mcr_3</name>
    <name evidence="1" type="ORF">MBRA_58130</name>
</gene>
<dbReference type="Gene3D" id="3.30.1540.10">
    <property type="entry name" value="formyl-coa transferase, domain 3"/>
    <property type="match status" value="1"/>
</dbReference>